<dbReference type="STRING" id="295069.SAMN05421856_103292"/>
<dbReference type="OrthoDB" id="798594at2"/>
<accession>A0A1H7YHJ5</accession>
<keyword evidence="2" id="KW-1185">Reference proteome</keyword>
<evidence type="ECO:0000313" key="2">
    <source>
        <dbReference type="Proteomes" id="UP000199450"/>
    </source>
</evidence>
<name>A0A1H7YHJ5_9FLAO</name>
<gene>
    <name evidence="1" type="ORF">SAMN05421856_103292</name>
</gene>
<sequence>MRLTDLNGCKIEVTNLDEAIQITAEYKEYEHTNKGFSELDKRLKRYWTDMYGKLLKLKQYEQPRRQNGV</sequence>
<organism evidence="1 2">
    <name type="scientific">Chryseobacterium taichungense</name>
    <dbReference type="NCBI Taxonomy" id="295069"/>
    <lineage>
        <taxon>Bacteria</taxon>
        <taxon>Pseudomonadati</taxon>
        <taxon>Bacteroidota</taxon>
        <taxon>Flavobacteriia</taxon>
        <taxon>Flavobacteriales</taxon>
        <taxon>Weeksellaceae</taxon>
        <taxon>Chryseobacterium group</taxon>
        <taxon>Chryseobacterium</taxon>
    </lineage>
</organism>
<protein>
    <submittedName>
        <fullName evidence="1">Uncharacterized protein</fullName>
    </submittedName>
</protein>
<dbReference type="EMBL" id="FOBV01000003">
    <property type="protein sequence ID" value="SEM44757.1"/>
    <property type="molecule type" value="Genomic_DNA"/>
</dbReference>
<reference evidence="2" key="1">
    <citation type="submission" date="2016-10" db="EMBL/GenBank/DDBJ databases">
        <authorList>
            <person name="Varghese N."/>
            <person name="Submissions S."/>
        </authorList>
    </citation>
    <scope>NUCLEOTIDE SEQUENCE [LARGE SCALE GENOMIC DNA]</scope>
    <source>
        <strain evidence="2">DSM 17453</strain>
    </source>
</reference>
<dbReference type="RefSeq" id="WP_089999511.1">
    <property type="nucleotide sequence ID" value="NZ_FOBV01000003.1"/>
</dbReference>
<proteinExistence type="predicted"/>
<dbReference type="Proteomes" id="UP000199450">
    <property type="component" value="Unassembled WGS sequence"/>
</dbReference>
<evidence type="ECO:0000313" key="1">
    <source>
        <dbReference type="EMBL" id="SEM44757.1"/>
    </source>
</evidence>
<dbReference type="AlphaFoldDB" id="A0A1H7YHJ5"/>